<dbReference type="InterPro" id="IPR009455">
    <property type="entry name" value="YMF19"/>
</dbReference>
<dbReference type="Pfam" id="PF06449">
    <property type="entry name" value="YMF19_C"/>
    <property type="match status" value="1"/>
</dbReference>
<keyword evidence="12" id="KW-1278">Translocase</keyword>
<feature type="transmembrane region" description="Helical" evidence="20">
    <location>
        <begin position="7"/>
        <end position="27"/>
    </location>
</feature>
<comment type="catalytic activity">
    <reaction evidence="19">
        <text>ATP + H2O + 4 H(+)(in) = ADP + phosphate + 5 H(+)(out)</text>
        <dbReference type="Rhea" id="RHEA:57720"/>
        <dbReference type="ChEBI" id="CHEBI:15377"/>
        <dbReference type="ChEBI" id="CHEBI:15378"/>
        <dbReference type="ChEBI" id="CHEBI:30616"/>
        <dbReference type="ChEBI" id="CHEBI:43474"/>
        <dbReference type="ChEBI" id="CHEBI:456216"/>
        <dbReference type="EC" id="7.1.2.2"/>
    </reaction>
</comment>
<evidence type="ECO:0000256" key="20">
    <source>
        <dbReference type="SAM" id="Phobius"/>
    </source>
</evidence>
<proteinExistence type="inferred from homology"/>
<keyword evidence="8 20" id="KW-0812">Transmembrane</keyword>
<evidence type="ECO:0000256" key="6">
    <source>
        <dbReference type="ARBA" id="ARBA00022448"/>
    </source>
</evidence>
<evidence type="ECO:0000256" key="4">
    <source>
        <dbReference type="ARBA" id="ARBA00011648"/>
    </source>
</evidence>
<gene>
    <name evidence="23" type="primary">ATP8</name>
    <name evidence="24" type="synonym">atp8-1</name>
</gene>
<evidence type="ECO:0000259" key="21">
    <source>
        <dbReference type="Pfam" id="PF02326"/>
    </source>
</evidence>
<evidence type="ECO:0000256" key="7">
    <source>
        <dbReference type="ARBA" id="ARBA00022547"/>
    </source>
</evidence>
<dbReference type="InterPro" id="IPR003319">
    <property type="entry name" value="YMF19-like_N"/>
</dbReference>
<dbReference type="AlphaFoldDB" id="Q94PL4"/>
<evidence type="ECO:0000256" key="3">
    <source>
        <dbReference type="ARBA" id="ARBA00010946"/>
    </source>
</evidence>
<comment type="similarity">
    <text evidence="3">Belongs to the ATPase protein YMF19 family.</text>
</comment>
<dbReference type="PANTHER" id="PTHR36816">
    <property type="entry name" value="ATP SYNTHASE PROTEIN YMF19"/>
    <property type="match status" value="1"/>
</dbReference>
<dbReference type="EC" id="7.1.2.2" evidence="5"/>
<evidence type="ECO:0000256" key="16">
    <source>
        <dbReference type="ARBA" id="ARBA00023136"/>
    </source>
</evidence>
<dbReference type="EMBL" id="AY061993">
    <property type="protein sequence ID" value="AAL32513.1"/>
    <property type="molecule type" value="Genomic_DNA"/>
</dbReference>
<geneLocation type="mitochondrion" evidence="23"/>
<evidence type="ECO:0000256" key="12">
    <source>
        <dbReference type="ARBA" id="ARBA00022967"/>
    </source>
</evidence>
<keyword evidence="10" id="KW-0375">Hydrogen ion transport</keyword>
<dbReference type="EMBL" id="AY061992">
    <property type="protein sequence ID" value="AAL32511.1"/>
    <property type="molecule type" value="Genomic_DNA"/>
</dbReference>
<sequence length="216" mass="24948">MPQLDKFTYFTQFFWSCLFLFTFYIAICNDGDGLLGISRILKLRNQLLSHQENNIRSKDPNSLEDILRKGFSTGVSYMYSSLFEVSQWCNAVDLLGKRRRIPLISCFGEISGSRGMERNILYLISKSSYSTSSNPGWGITCRNDITLIHVPHGQRSFDGLYDSFFHFWIDETVLDPTCFQRRERPPRTSSHNKKNHRTIPPASILLAPFLTEKNSK</sequence>
<dbReference type="GO" id="GO:0005524">
    <property type="term" value="F:ATP binding"/>
    <property type="evidence" value="ECO:0007669"/>
    <property type="project" value="UniProtKB-KW"/>
</dbReference>
<comment type="subcellular location">
    <subcellularLocation>
        <location evidence="2">Mitochondrion membrane</location>
        <topology evidence="2">Single-pass membrane protein</topology>
    </subcellularLocation>
</comment>
<organism evidence="23">
    <name type="scientific">Daucus carota</name>
    <name type="common">Wild carrot</name>
    <dbReference type="NCBI Taxonomy" id="4039"/>
    <lineage>
        <taxon>Eukaryota</taxon>
        <taxon>Viridiplantae</taxon>
        <taxon>Streptophyta</taxon>
        <taxon>Embryophyta</taxon>
        <taxon>Tracheophyta</taxon>
        <taxon>Spermatophyta</taxon>
        <taxon>Magnoliopsida</taxon>
        <taxon>eudicotyledons</taxon>
        <taxon>Gunneridae</taxon>
        <taxon>Pentapetalae</taxon>
        <taxon>asterids</taxon>
        <taxon>campanulids</taxon>
        <taxon>Apiales</taxon>
        <taxon>Apiaceae</taxon>
        <taxon>Apioideae</taxon>
        <taxon>Scandiceae</taxon>
        <taxon>Daucinae</taxon>
        <taxon>Daucus</taxon>
        <taxon>Daucus sect. Daucus</taxon>
    </lineage>
</organism>
<keyword evidence="9" id="KW-0547">Nucleotide-binding</keyword>
<keyword evidence="15 23" id="KW-0496">Mitochondrion</keyword>
<evidence type="ECO:0000256" key="9">
    <source>
        <dbReference type="ARBA" id="ARBA00022741"/>
    </source>
</evidence>
<evidence type="ECO:0000256" key="10">
    <source>
        <dbReference type="ARBA" id="ARBA00022781"/>
    </source>
</evidence>
<dbReference type="GO" id="GO:0031966">
    <property type="term" value="C:mitochondrial membrane"/>
    <property type="evidence" value="ECO:0007669"/>
    <property type="project" value="UniProtKB-SubCell"/>
</dbReference>
<evidence type="ECO:0000256" key="1">
    <source>
        <dbReference type="ARBA" id="ARBA00003096"/>
    </source>
</evidence>
<keyword evidence="16 20" id="KW-0472">Membrane</keyword>
<feature type="domain" description="ATP synthase YMF19-like N-terminal" evidence="21">
    <location>
        <begin position="2"/>
        <end position="82"/>
    </location>
</feature>
<dbReference type="EMBL" id="AY007819">
    <property type="protein sequence ID" value="AAK00519.1"/>
    <property type="molecule type" value="Genomic_DNA"/>
</dbReference>
<evidence type="ECO:0000313" key="24">
    <source>
        <dbReference type="EMBL" id="AAL32511.1"/>
    </source>
</evidence>
<reference evidence="23" key="1">
    <citation type="submission" date="2000-09" db="EMBL/GenBank/DDBJ databases">
        <title>PCR-based markers to differentiate the mitochondrial genomes of petaloid and male fertile carrot (Daucus carota L.).</title>
        <authorList>
            <person name="Bach I.C."/>
            <person name="Olesen A."/>
            <person name="Simon P.W."/>
        </authorList>
    </citation>
    <scope>NUCLEOTIDE SEQUENCE</scope>
</reference>
<evidence type="ECO:0000256" key="11">
    <source>
        <dbReference type="ARBA" id="ARBA00022840"/>
    </source>
</evidence>
<dbReference type="Pfam" id="PF02326">
    <property type="entry name" value="YMF19"/>
    <property type="match status" value="1"/>
</dbReference>
<dbReference type="InterPro" id="IPR044975">
    <property type="entry name" value="YMF19-like"/>
</dbReference>
<keyword evidence="6" id="KW-0813">Transport</keyword>
<name>Q94PL4_DAUCA</name>
<comment type="function">
    <text evidence="1">This is one of the chains of the nonenzymatic component (CF(0) subunit) of the mitochondrial ATPase complex.</text>
</comment>
<accession>Q94PL4</accession>
<evidence type="ECO:0000313" key="23">
    <source>
        <dbReference type="EMBL" id="AAK00522.1"/>
    </source>
</evidence>
<keyword evidence="13 20" id="KW-1133">Transmembrane helix</keyword>
<comment type="subunit">
    <text evidence="4">F-type ATPases have 2 components, CF(1) - the catalytic core - and CF(0) - the membrane proton channel. CF(1) has five subunits: alpha(3), beta(3), gamma(1), delta(1), epsilon(1). CF(0) has three main subunits: a, b and c.</text>
</comment>
<evidence type="ECO:0000256" key="13">
    <source>
        <dbReference type="ARBA" id="ARBA00022989"/>
    </source>
</evidence>
<reference evidence="24" key="2">
    <citation type="journal article" date="2002" name="Mol. Genet. Genomics">
        <title>Complex organization of the mitochondrial genome of petaloid CMS carrot.</title>
        <authorList>
            <person name="Robison M.M."/>
            <person name="Wolyn D.J."/>
        </authorList>
    </citation>
    <scope>NUCLEOTIDE SEQUENCE</scope>
</reference>
<protein>
    <recommendedName>
        <fullName evidence="5">H(+)-transporting two-sector ATPase</fullName>
        <ecNumber evidence="5">7.1.2.2</ecNumber>
    </recommendedName>
    <alternativeName>
        <fullName evidence="18">Mitochondrial protein YMF19</fullName>
    </alternativeName>
</protein>
<dbReference type="GO" id="GO:0045259">
    <property type="term" value="C:proton-transporting ATP synthase complex"/>
    <property type="evidence" value="ECO:0007669"/>
    <property type="project" value="UniProtKB-KW"/>
</dbReference>
<keyword evidence="14" id="KW-0406">Ion transport</keyword>
<evidence type="ECO:0000256" key="14">
    <source>
        <dbReference type="ARBA" id="ARBA00023065"/>
    </source>
</evidence>
<dbReference type="GO" id="GO:0006754">
    <property type="term" value="P:ATP biosynthetic process"/>
    <property type="evidence" value="ECO:0007669"/>
    <property type="project" value="UniProtKB-KW"/>
</dbReference>
<evidence type="ECO:0000256" key="19">
    <source>
        <dbReference type="ARBA" id="ARBA00048383"/>
    </source>
</evidence>
<feature type="domain" description="ATP synthase YMF19 uncharacterised C-terminal" evidence="22">
    <location>
        <begin position="93"/>
        <end position="143"/>
    </location>
</feature>
<dbReference type="GO" id="GO:1902600">
    <property type="term" value="P:proton transmembrane transport"/>
    <property type="evidence" value="ECO:0007669"/>
    <property type="project" value="UniProtKB-KW"/>
</dbReference>
<evidence type="ECO:0000256" key="18">
    <source>
        <dbReference type="ARBA" id="ARBA00030649"/>
    </source>
</evidence>
<evidence type="ECO:0000256" key="17">
    <source>
        <dbReference type="ARBA" id="ARBA00023310"/>
    </source>
</evidence>
<keyword evidence="7" id="KW-0138">CF(0)</keyword>
<evidence type="ECO:0000256" key="8">
    <source>
        <dbReference type="ARBA" id="ARBA00022692"/>
    </source>
</evidence>
<evidence type="ECO:0000256" key="5">
    <source>
        <dbReference type="ARBA" id="ARBA00012473"/>
    </source>
</evidence>
<dbReference type="PANTHER" id="PTHR36816:SF1">
    <property type="entry name" value="ATP SYNTHASE PROTEIN YMF19"/>
    <property type="match status" value="1"/>
</dbReference>
<evidence type="ECO:0000256" key="2">
    <source>
        <dbReference type="ARBA" id="ARBA00004304"/>
    </source>
</evidence>
<keyword evidence="17" id="KW-0066">ATP synthesis</keyword>
<evidence type="ECO:0000259" key="22">
    <source>
        <dbReference type="Pfam" id="PF06449"/>
    </source>
</evidence>
<evidence type="ECO:0000256" key="15">
    <source>
        <dbReference type="ARBA" id="ARBA00023128"/>
    </source>
</evidence>
<dbReference type="EMBL" id="AY007820">
    <property type="protein sequence ID" value="AAK00522.1"/>
    <property type="molecule type" value="Genomic_DNA"/>
</dbReference>
<keyword evidence="11" id="KW-0067">ATP-binding</keyword>